<sequence length="167" mass="18340">MTMEHDFFGILGSDDAGEVYWSETAELGDQDIEIDLSSPDEDSVTSEALDIAAAMINNIEDLDSAARESLVAELTTKATPTSTYIDQHVEEMDPEALADAIIWDSGDQQIDFLRSLRLQRVGFHPHHTGGDEHFALLEYSISPDDTDSLLIVAIDINGDTVQISIEN</sequence>
<dbReference type="AlphaFoldDB" id="A0A099JR49"/>
<name>A0A099JR49_9MICO</name>
<keyword evidence="3" id="KW-1185">Reference proteome</keyword>
<dbReference type="EMBL" id="JACHBQ010000001">
    <property type="protein sequence ID" value="MBB5641616.1"/>
    <property type="molecule type" value="Genomic_DNA"/>
</dbReference>
<dbReference type="RefSeq" id="WP_035835114.1">
    <property type="nucleotide sequence ID" value="NZ_JACHBQ010000001.1"/>
</dbReference>
<evidence type="ECO:0000313" key="2">
    <source>
        <dbReference type="EMBL" id="MBB5641616.1"/>
    </source>
</evidence>
<gene>
    <name evidence="2" type="ORF">BJ997_002164</name>
    <name evidence="1" type="ORF">GY21_02985</name>
</gene>
<evidence type="ECO:0000313" key="3">
    <source>
        <dbReference type="Proteomes" id="UP000029864"/>
    </source>
</evidence>
<reference evidence="1 3" key="1">
    <citation type="submission" date="2014-08" db="EMBL/GenBank/DDBJ databases">
        <authorList>
            <person name="Sisinthy S."/>
        </authorList>
    </citation>
    <scope>NUCLEOTIDE SEQUENCE [LARGE SCALE GENOMIC DNA]</scope>
    <source>
        <strain evidence="1 3">RuG17</strain>
    </source>
</reference>
<protein>
    <recommendedName>
        <fullName evidence="5">DUF2004 domain-containing protein</fullName>
    </recommendedName>
</protein>
<evidence type="ECO:0000313" key="4">
    <source>
        <dbReference type="Proteomes" id="UP000561726"/>
    </source>
</evidence>
<evidence type="ECO:0008006" key="5">
    <source>
        <dbReference type="Google" id="ProtNLM"/>
    </source>
</evidence>
<reference evidence="2 4" key="2">
    <citation type="submission" date="2020-08" db="EMBL/GenBank/DDBJ databases">
        <title>Sequencing the genomes of 1000 actinobacteria strains.</title>
        <authorList>
            <person name="Klenk H.-P."/>
        </authorList>
    </citation>
    <scope>NUCLEOTIDE SEQUENCE [LARGE SCALE GENOMIC DNA]</scope>
    <source>
        <strain evidence="2 4">DSM 21065</strain>
    </source>
</reference>
<dbReference type="EMBL" id="JPXF01000007">
    <property type="protein sequence ID" value="KGJ80087.1"/>
    <property type="molecule type" value="Genomic_DNA"/>
</dbReference>
<proteinExistence type="predicted"/>
<accession>A0A099JR49</accession>
<comment type="caution">
    <text evidence="1">The sequence shown here is derived from an EMBL/GenBank/DDBJ whole genome shotgun (WGS) entry which is preliminary data.</text>
</comment>
<dbReference type="Proteomes" id="UP000561726">
    <property type="component" value="Unassembled WGS sequence"/>
</dbReference>
<evidence type="ECO:0000313" key="1">
    <source>
        <dbReference type="EMBL" id="KGJ80087.1"/>
    </source>
</evidence>
<dbReference type="eggNOG" id="ENOG502ZC4J">
    <property type="taxonomic scope" value="Bacteria"/>
</dbReference>
<dbReference type="Proteomes" id="UP000029864">
    <property type="component" value="Unassembled WGS sequence"/>
</dbReference>
<dbReference type="OrthoDB" id="5120701at2"/>
<dbReference type="STRING" id="1001240.GY21_02985"/>
<organism evidence="1 3">
    <name type="scientific">Cryobacterium roopkundense</name>
    <dbReference type="NCBI Taxonomy" id="1001240"/>
    <lineage>
        <taxon>Bacteria</taxon>
        <taxon>Bacillati</taxon>
        <taxon>Actinomycetota</taxon>
        <taxon>Actinomycetes</taxon>
        <taxon>Micrococcales</taxon>
        <taxon>Microbacteriaceae</taxon>
        <taxon>Cryobacterium</taxon>
    </lineage>
</organism>